<protein>
    <submittedName>
        <fullName evidence="2">Rrf2 family transcriptional regulator</fullName>
    </submittedName>
</protein>
<dbReference type="InterPro" id="IPR036388">
    <property type="entry name" value="WH-like_DNA-bd_sf"/>
</dbReference>
<dbReference type="NCBIfam" id="TIGR00738">
    <property type="entry name" value="rrf2_super"/>
    <property type="match status" value="1"/>
</dbReference>
<dbReference type="Gene3D" id="1.10.10.10">
    <property type="entry name" value="Winged helix-like DNA-binding domain superfamily/Winged helix DNA-binding domain"/>
    <property type="match status" value="1"/>
</dbReference>
<dbReference type="InterPro" id="IPR030489">
    <property type="entry name" value="TR_Rrf2-type_CS"/>
</dbReference>
<dbReference type="GO" id="GO:0005829">
    <property type="term" value="C:cytosol"/>
    <property type="evidence" value="ECO:0007669"/>
    <property type="project" value="TreeGrafter"/>
</dbReference>
<dbReference type="PANTHER" id="PTHR33221">
    <property type="entry name" value="WINGED HELIX-TURN-HELIX TRANSCRIPTIONAL REGULATOR, RRF2 FAMILY"/>
    <property type="match status" value="1"/>
</dbReference>
<accession>A0A1I5FPY4</accession>
<dbReference type="GO" id="GO:0003677">
    <property type="term" value="F:DNA binding"/>
    <property type="evidence" value="ECO:0007669"/>
    <property type="project" value="UniProtKB-KW"/>
</dbReference>
<evidence type="ECO:0000256" key="1">
    <source>
        <dbReference type="ARBA" id="ARBA00023125"/>
    </source>
</evidence>
<dbReference type="PROSITE" id="PS01332">
    <property type="entry name" value="HTH_RRF2_1"/>
    <property type="match status" value="1"/>
</dbReference>
<reference evidence="2 3" key="1">
    <citation type="submission" date="2020-07" db="EMBL/GenBank/DDBJ databases">
        <title>Organ Donor 1.</title>
        <authorList>
            <person name="Marsh A.J."/>
            <person name="Azcarate-Peril M.A."/>
        </authorList>
    </citation>
    <scope>NUCLEOTIDE SEQUENCE [LARGE SCALE GENOMIC DNA]</scope>
    <source>
        <strain evidence="2 3">AMC0717</strain>
    </source>
</reference>
<dbReference type="AlphaFoldDB" id="A0A1I5FPY4"/>
<sequence>MRISAKGRYGLAAMIAIAQGDFEGDYVPVIVIAEKLGLSKIYLEQVFSLLKRAGLVNSVKGAQGGYRLTREPDQINAHEILTALEQILFESTETSVEEASPAIEHTMQKCVFTPLDRAVQEHLEKITLDELVAEAGRYKGNNHFMFFI</sequence>
<keyword evidence="1" id="KW-0238">DNA-binding</keyword>
<dbReference type="SUPFAM" id="SSF46785">
    <property type="entry name" value="Winged helix' DNA-binding domain"/>
    <property type="match status" value="1"/>
</dbReference>
<dbReference type="GO" id="GO:0003700">
    <property type="term" value="F:DNA-binding transcription factor activity"/>
    <property type="evidence" value="ECO:0007669"/>
    <property type="project" value="TreeGrafter"/>
</dbReference>
<name>A0A1I5FPY4_9FIRM</name>
<gene>
    <name evidence="2" type="ORF">H0N91_00365</name>
</gene>
<dbReference type="PANTHER" id="PTHR33221:SF5">
    <property type="entry name" value="HTH-TYPE TRANSCRIPTIONAL REGULATOR ISCR"/>
    <property type="match status" value="1"/>
</dbReference>
<dbReference type="InterPro" id="IPR000944">
    <property type="entry name" value="Tscrpt_reg_Rrf2"/>
</dbReference>
<evidence type="ECO:0000313" key="2">
    <source>
        <dbReference type="EMBL" id="NZA36625.1"/>
    </source>
</evidence>
<dbReference type="PROSITE" id="PS51197">
    <property type="entry name" value="HTH_RRF2_2"/>
    <property type="match status" value="1"/>
</dbReference>
<proteinExistence type="predicted"/>
<comment type="caution">
    <text evidence="2">The sequence shown here is derived from an EMBL/GenBank/DDBJ whole genome shotgun (WGS) entry which is preliminary data.</text>
</comment>
<dbReference type="Pfam" id="PF02082">
    <property type="entry name" value="Rrf2"/>
    <property type="match status" value="1"/>
</dbReference>
<organism evidence="2 3">
    <name type="scientific">Eubacterium callanderi</name>
    <dbReference type="NCBI Taxonomy" id="53442"/>
    <lineage>
        <taxon>Bacteria</taxon>
        <taxon>Bacillati</taxon>
        <taxon>Bacillota</taxon>
        <taxon>Clostridia</taxon>
        <taxon>Eubacteriales</taxon>
        <taxon>Eubacteriaceae</taxon>
        <taxon>Eubacterium</taxon>
    </lineage>
</organism>
<dbReference type="EMBL" id="JACCKS010000001">
    <property type="protein sequence ID" value="NZA36625.1"/>
    <property type="molecule type" value="Genomic_DNA"/>
</dbReference>
<evidence type="ECO:0000313" key="3">
    <source>
        <dbReference type="Proteomes" id="UP000586254"/>
    </source>
</evidence>
<dbReference type="InterPro" id="IPR036390">
    <property type="entry name" value="WH_DNA-bd_sf"/>
</dbReference>
<dbReference type="Proteomes" id="UP000586254">
    <property type="component" value="Unassembled WGS sequence"/>
</dbReference>
<dbReference type="RefSeq" id="WP_090410670.1">
    <property type="nucleotide sequence ID" value="NZ_CABJAI010000001.1"/>
</dbReference>